<dbReference type="AlphaFoldDB" id="A0A255Z5J1"/>
<reference evidence="1 2" key="1">
    <citation type="submission" date="2017-07" db="EMBL/GenBank/DDBJ databases">
        <title>Niveispirillum cyanobacteriorum sp. nov., isolated from cyanobacterial aggregates in a eutrophic lake.</title>
        <authorList>
            <person name="Cai H."/>
        </authorList>
    </citation>
    <scope>NUCLEOTIDE SEQUENCE [LARGE SCALE GENOMIC DNA]</scope>
    <source>
        <strain evidence="2">TH1-14</strain>
    </source>
</reference>
<protein>
    <submittedName>
        <fullName evidence="1">Uncharacterized protein</fullName>
    </submittedName>
</protein>
<accession>A0A255Z5J1</accession>
<organism evidence="1 2">
    <name type="scientific">Niveispirillum lacus</name>
    <dbReference type="NCBI Taxonomy" id="1981099"/>
    <lineage>
        <taxon>Bacteria</taxon>
        <taxon>Pseudomonadati</taxon>
        <taxon>Pseudomonadota</taxon>
        <taxon>Alphaproteobacteria</taxon>
        <taxon>Rhodospirillales</taxon>
        <taxon>Azospirillaceae</taxon>
        <taxon>Niveispirillum</taxon>
    </lineage>
</organism>
<proteinExistence type="predicted"/>
<evidence type="ECO:0000313" key="1">
    <source>
        <dbReference type="EMBL" id="OYQ35900.1"/>
    </source>
</evidence>
<dbReference type="OrthoDB" id="7359648at2"/>
<dbReference type="RefSeq" id="WP_094454899.1">
    <property type="nucleotide sequence ID" value="NZ_NOXU01000024.1"/>
</dbReference>
<evidence type="ECO:0000313" key="2">
    <source>
        <dbReference type="Proteomes" id="UP000216998"/>
    </source>
</evidence>
<keyword evidence="2" id="KW-1185">Reference proteome</keyword>
<comment type="caution">
    <text evidence="1">The sequence shown here is derived from an EMBL/GenBank/DDBJ whole genome shotgun (WGS) entry which is preliminary data.</text>
</comment>
<gene>
    <name evidence="1" type="ORF">CHU95_06465</name>
</gene>
<name>A0A255Z5J1_9PROT</name>
<dbReference type="Proteomes" id="UP000216998">
    <property type="component" value="Unassembled WGS sequence"/>
</dbReference>
<dbReference type="EMBL" id="NOXU01000024">
    <property type="protein sequence ID" value="OYQ35900.1"/>
    <property type="molecule type" value="Genomic_DNA"/>
</dbReference>
<sequence length="118" mass="12423">MSTQEHPASLTVYRDPSTGAQIALAVHRAAGGVITPVPWQRLPGVGLDEAVEAAMRAARANRAFAMLVPAAPDDSMTDPIGVLSRCFQRADLDRLSVGPEMRGASKLAHPVHTTVAAE</sequence>